<dbReference type="InterPro" id="IPR001320">
    <property type="entry name" value="Iontro_rcpt_C"/>
</dbReference>
<evidence type="ECO:0000256" key="4">
    <source>
        <dbReference type="ARBA" id="ARBA00022692"/>
    </source>
</evidence>
<dbReference type="GO" id="GO:0005886">
    <property type="term" value="C:plasma membrane"/>
    <property type="evidence" value="ECO:0007669"/>
    <property type="project" value="UniProtKB-SubCell"/>
</dbReference>
<evidence type="ECO:0000259" key="10">
    <source>
        <dbReference type="Pfam" id="PF00060"/>
    </source>
</evidence>
<keyword evidence="8" id="KW-0325">Glycoprotein</keyword>
<proteinExistence type="inferred from homology"/>
<keyword evidence="5 9" id="KW-1133">Transmembrane helix</keyword>
<dbReference type="Gene3D" id="3.40.190.10">
    <property type="entry name" value="Periplasmic binding protein-like II"/>
    <property type="match status" value="1"/>
</dbReference>
<feature type="transmembrane region" description="Helical" evidence="9">
    <location>
        <begin position="364"/>
        <end position="385"/>
    </location>
</feature>
<dbReference type="AlphaFoldDB" id="A0A6L2QA72"/>
<feature type="transmembrane region" description="Helical" evidence="9">
    <location>
        <begin position="298"/>
        <end position="318"/>
    </location>
</feature>
<feature type="domain" description="Ionotropic glutamate receptor C-terminal" evidence="10">
    <location>
        <begin position="298"/>
        <end position="402"/>
    </location>
</feature>
<keyword evidence="4 9" id="KW-0812">Transmembrane</keyword>
<keyword evidence="6 9" id="KW-0472">Membrane</keyword>
<gene>
    <name evidence="12" type="ORF">Cfor_08818</name>
</gene>
<evidence type="ECO:0000256" key="5">
    <source>
        <dbReference type="ARBA" id="ARBA00022989"/>
    </source>
</evidence>
<feature type="domain" description="Ionotropic receptor 75a N-terminal" evidence="11">
    <location>
        <begin position="91"/>
        <end position="179"/>
    </location>
</feature>
<dbReference type="OrthoDB" id="6117597at2759"/>
<dbReference type="Gene3D" id="1.10.287.70">
    <property type="match status" value="1"/>
</dbReference>
<evidence type="ECO:0000256" key="7">
    <source>
        <dbReference type="ARBA" id="ARBA00023170"/>
    </source>
</evidence>
<dbReference type="Pfam" id="PF24576">
    <property type="entry name" value="IR75A_N"/>
    <property type="match status" value="1"/>
</dbReference>
<dbReference type="PANTHER" id="PTHR42643:SF33">
    <property type="entry name" value="GLUTAMATE RECEPTOR 2-LIKE PROTEIN"/>
    <property type="match status" value="1"/>
</dbReference>
<dbReference type="FunCoup" id="A0A6L2QA72">
    <property type="interactions" value="4"/>
</dbReference>
<dbReference type="InterPro" id="IPR052192">
    <property type="entry name" value="Insect_Ionotropic_Sensory_Rcpt"/>
</dbReference>
<evidence type="ECO:0000256" key="3">
    <source>
        <dbReference type="ARBA" id="ARBA00022475"/>
    </source>
</evidence>
<evidence type="ECO:0000256" key="2">
    <source>
        <dbReference type="ARBA" id="ARBA00008685"/>
    </source>
</evidence>
<feature type="transmembrane region" description="Helical" evidence="9">
    <location>
        <begin position="551"/>
        <end position="574"/>
    </location>
</feature>
<comment type="caution">
    <text evidence="12">The sequence shown here is derived from an EMBL/GenBank/DDBJ whole genome shotgun (WGS) entry which is preliminary data.</text>
</comment>
<comment type="subcellular location">
    <subcellularLocation>
        <location evidence="1">Cell membrane</location>
        <topology evidence="1">Multi-pass membrane protein</topology>
    </subcellularLocation>
</comment>
<dbReference type="InterPro" id="IPR057074">
    <property type="entry name" value="IR75A_N"/>
</dbReference>
<evidence type="ECO:0000259" key="11">
    <source>
        <dbReference type="Pfam" id="PF24576"/>
    </source>
</evidence>
<accession>A0A6L2QA72</accession>
<dbReference type="SUPFAM" id="SSF53850">
    <property type="entry name" value="Periplasmic binding protein-like II"/>
    <property type="match status" value="1"/>
</dbReference>
<dbReference type="EMBL" id="BLKM01001253">
    <property type="protein sequence ID" value="GFG39838.1"/>
    <property type="molecule type" value="Genomic_DNA"/>
</dbReference>
<sequence>MMHLSRHLLFLSVHPASQDILARFQATGRDGYVTFVLDMDCDNATALLQEANELQMLRTQYRWLLLQNSNYTKGSHSKKTSSPHTSECVNRTRNISETAVDAFLEHLNILLDSDITIARRISEKTFLLLEVYKRSALECLVKKRIGNWSERHGVRLMTSPVISARRFNLHKTVLKAVMVVTDNNTMDHLNDNVDKHIDTYSKTNYAQFKYVTEILNVSVNMTVTNTWGYSVNGSWTGLTGFLQREEADVGSTGMFVLKERLSAVNFIAATTPTRSAFLFRRPPLSLMMNIFTLPFSRAVWLVSVALIAVISFLLYAAFRWEFREIGDEQQTMNWSDVVLLSLGALCQQGSTLEARGISGRIISIVLYIAVILLYTSYSACIVALLQSTTDSIRTLEDLYRSGMGLGAVDVVYSRHFFSTASDPLRRAIYTQKISPPGRRSNFLSVNEGLDRVKKGLFAFHHELGTGYKIISDTFLEEEKCGLETITCFVDFVDPWISVSKMTPFKETLSIAYRIIHERGLQVRENLRYYHKKPACEGLGSSFVSVGIVDCYPALLALLYGLLCSVVVLLLEILAHKRLGF</sequence>
<dbReference type="GO" id="GO:0015276">
    <property type="term" value="F:ligand-gated monoatomic ion channel activity"/>
    <property type="evidence" value="ECO:0007669"/>
    <property type="project" value="InterPro"/>
</dbReference>
<evidence type="ECO:0000256" key="1">
    <source>
        <dbReference type="ARBA" id="ARBA00004651"/>
    </source>
</evidence>
<dbReference type="InParanoid" id="A0A6L2QA72"/>
<keyword evidence="7" id="KW-0675">Receptor</keyword>
<dbReference type="Proteomes" id="UP000502823">
    <property type="component" value="Unassembled WGS sequence"/>
</dbReference>
<dbReference type="PANTHER" id="PTHR42643">
    <property type="entry name" value="IONOTROPIC RECEPTOR 20A-RELATED"/>
    <property type="match status" value="1"/>
</dbReference>
<protein>
    <submittedName>
        <fullName evidence="12">Uncharacterized protein</fullName>
    </submittedName>
</protein>
<reference evidence="13" key="1">
    <citation type="submission" date="2020-01" db="EMBL/GenBank/DDBJ databases">
        <title>Draft genome sequence of the Termite Coptotermes fromosanus.</title>
        <authorList>
            <person name="Itakura S."/>
            <person name="Yosikawa Y."/>
            <person name="Umezawa K."/>
        </authorList>
    </citation>
    <scope>NUCLEOTIDE SEQUENCE [LARGE SCALE GENOMIC DNA]</scope>
</reference>
<evidence type="ECO:0000313" key="12">
    <source>
        <dbReference type="EMBL" id="GFG39838.1"/>
    </source>
</evidence>
<name>A0A6L2QA72_COPFO</name>
<organism evidence="12 13">
    <name type="scientific">Coptotermes formosanus</name>
    <name type="common">Formosan subterranean termite</name>
    <dbReference type="NCBI Taxonomy" id="36987"/>
    <lineage>
        <taxon>Eukaryota</taxon>
        <taxon>Metazoa</taxon>
        <taxon>Ecdysozoa</taxon>
        <taxon>Arthropoda</taxon>
        <taxon>Hexapoda</taxon>
        <taxon>Insecta</taxon>
        <taxon>Pterygota</taxon>
        <taxon>Neoptera</taxon>
        <taxon>Polyneoptera</taxon>
        <taxon>Dictyoptera</taxon>
        <taxon>Blattodea</taxon>
        <taxon>Blattoidea</taxon>
        <taxon>Termitoidae</taxon>
        <taxon>Rhinotermitidae</taxon>
        <taxon>Coptotermes</taxon>
    </lineage>
</organism>
<dbReference type="Pfam" id="PF00060">
    <property type="entry name" value="Lig_chan"/>
    <property type="match status" value="1"/>
</dbReference>
<evidence type="ECO:0000256" key="8">
    <source>
        <dbReference type="ARBA" id="ARBA00023180"/>
    </source>
</evidence>
<comment type="similarity">
    <text evidence="2">Belongs to the glutamate-gated ion channel (TC 1.A.10.1) family.</text>
</comment>
<keyword evidence="3" id="KW-1003">Cell membrane</keyword>
<evidence type="ECO:0000313" key="13">
    <source>
        <dbReference type="Proteomes" id="UP000502823"/>
    </source>
</evidence>
<keyword evidence="13" id="KW-1185">Reference proteome</keyword>
<evidence type="ECO:0000256" key="9">
    <source>
        <dbReference type="SAM" id="Phobius"/>
    </source>
</evidence>
<evidence type="ECO:0000256" key="6">
    <source>
        <dbReference type="ARBA" id="ARBA00023136"/>
    </source>
</evidence>
<dbReference type="GO" id="GO:0050906">
    <property type="term" value="P:detection of stimulus involved in sensory perception"/>
    <property type="evidence" value="ECO:0007669"/>
    <property type="project" value="UniProtKB-ARBA"/>
</dbReference>